<organism>
    <name type="scientific">Branchiostoma floridae</name>
    <name type="common">Florida lancelet</name>
    <name type="synonym">Amphioxus</name>
    <dbReference type="NCBI Taxonomy" id="7739"/>
    <lineage>
        <taxon>Eukaryota</taxon>
        <taxon>Metazoa</taxon>
        <taxon>Chordata</taxon>
        <taxon>Cephalochordata</taxon>
        <taxon>Leptocardii</taxon>
        <taxon>Amphioxiformes</taxon>
        <taxon>Branchiostomatidae</taxon>
        <taxon>Branchiostoma</taxon>
    </lineage>
</organism>
<feature type="compositionally biased region" description="Basic residues" evidence="1">
    <location>
        <begin position="36"/>
        <end position="47"/>
    </location>
</feature>
<proteinExistence type="predicted"/>
<feature type="compositionally biased region" description="Low complexity" evidence="1">
    <location>
        <begin position="51"/>
        <end position="66"/>
    </location>
</feature>
<protein>
    <submittedName>
        <fullName evidence="2">Uncharacterized protein</fullName>
    </submittedName>
</protein>
<reference evidence="2" key="1">
    <citation type="journal article" date="2008" name="Nature">
        <title>The amphioxus genome and the evolution of the chordate karyotype.</title>
        <authorList>
            <consortium name="US DOE Joint Genome Institute (JGI-PGF)"/>
            <person name="Putnam N.H."/>
            <person name="Butts T."/>
            <person name="Ferrier D.E.K."/>
            <person name="Furlong R.F."/>
            <person name="Hellsten U."/>
            <person name="Kawashima T."/>
            <person name="Robinson-Rechavi M."/>
            <person name="Shoguchi E."/>
            <person name="Terry A."/>
            <person name="Yu J.-K."/>
            <person name="Benito-Gutierrez E.L."/>
            <person name="Dubchak I."/>
            <person name="Garcia-Fernandez J."/>
            <person name="Gibson-Brown J.J."/>
            <person name="Grigoriev I.V."/>
            <person name="Horton A.C."/>
            <person name="de Jong P.J."/>
            <person name="Jurka J."/>
            <person name="Kapitonov V.V."/>
            <person name="Kohara Y."/>
            <person name="Kuroki Y."/>
            <person name="Lindquist E."/>
            <person name="Lucas S."/>
            <person name="Osoegawa K."/>
            <person name="Pennacchio L.A."/>
            <person name="Salamov A.A."/>
            <person name="Satou Y."/>
            <person name="Sauka-Spengler T."/>
            <person name="Schmutz J."/>
            <person name="Shin-I T."/>
            <person name="Toyoda A."/>
            <person name="Bronner-Fraser M."/>
            <person name="Fujiyama A."/>
            <person name="Holland L.Z."/>
            <person name="Holland P.W.H."/>
            <person name="Satoh N."/>
            <person name="Rokhsar D.S."/>
        </authorList>
    </citation>
    <scope>NUCLEOTIDE SEQUENCE [LARGE SCALE GENOMIC DNA]</scope>
    <source>
        <strain evidence="2">S238N-H82</strain>
        <tissue evidence="2">Testes</tissue>
    </source>
</reference>
<name>C3XS96_BRAFL</name>
<gene>
    <name evidence="2" type="ORF">BRAFLDRAFT_89986</name>
</gene>
<feature type="compositionally biased region" description="Basic residues" evidence="1">
    <location>
        <begin position="12"/>
        <end position="24"/>
    </location>
</feature>
<evidence type="ECO:0000313" key="2">
    <source>
        <dbReference type="EMBL" id="EEN69111.1"/>
    </source>
</evidence>
<feature type="compositionally biased region" description="Basic and acidic residues" evidence="1">
    <location>
        <begin position="67"/>
        <end position="77"/>
    </location>
</feature>
<sequence>MRTSVPPSPHRSTGRSSRRVRGSCHHPPEGGNPIRRYLRPGSSRRNHATPPGRNNRASRAAAPSTRGKPDPHDDNSGRHTTFKCFQLFPVSRKTKKSTFSMKGSEIETRSI</sequence>
<evidence type="ECO:0000256" key="1">
    <source>
        <dbReference type="SAM" id="MobiDB-lite"/>
    </source>
</evidence>
<accession>C3XS96</accession>
<dbReference type="InParanoid" id="C3XS96"/>
<feature type="region of interest" description="Disordered" evidence="1">
    <location>
        <begin position="1"/>
        <end position="111"/>
    </location>
</feature>
<dbReference type="AlphaFoldDB" id="C3XS96"/>
<dbReference type="EMBL" id="GG666457">
    <property type="protein sequence ID" value="EEN69111.1"/>
    <property type="molecule type" value="Genomic_DNA"/>
</dbReference>